<dbReference type="HAMAP" id="MF_00454">
    <property type="entry name" value="FluC"/>
    <property type="match status" value="1"/>
</dbReference>
<evidence type="ECO:0000256" key="3">
    <source>
        <dbReference type="ARBA" id="ARBA00022692"/>
    </source>
</evidence>
<keyword evidence="2 10" id="KW-1003">Cell membrane</keyword>
<dbReference type="InterPro" id="IPR003691">
    <property type="entry name" value="FluC"/>
</dbReference>
<evidence type="ECO:0000256" key="7">
    <source>
        <dbReference type="ARBA" id="ARBA00035120"/>
    </source>
</evidence>
<reference evidence="12" key="1">
    <citation type="submission" date="2019-11" db="EMBL/GenBank/DDBJ databases">
        <title>Genome sequence of Heliorestis convoluta strain HH, an alkaliphilic and minimalistic phototrophic bacterium from a soda lake in Egypt.</title>
        <authorList>
            <person name="Dewey E.D."/>
            <person name="Stokes L.M."/>
            <person name="Burchell B.M."/>
            <person name="Shaffer K.N."/>
            <person name="Huntington A.M."/>
            <person name="Baker J.M."/>
            <person name="Nadendla S."/>
            <person name="Giglio M.G."/>
            <person name="Touchman J.W."/>
            <person name="Blankenship R.E."/>
            <person name="Madigan M.T."/>
            <person name="Sattley W.M."/>
        </authorList>
    </citation>
    <scope>NUCLEOTIDE SEQUENCE [LARGE SCALE GENOMIC DNA]</scope>
    <source>
        <strain evidence="12">HH</strain>
    </source>
</reference>
<keyword evidence="10" id="KW-0479">Metal-binding</keyword>
<organism evidence="11 12">
    <name type="scientific">Heliorestis convoluta</name>
    <dbReference type="NCBI Taxonomy" id="356322"/>
    <lineage>
        <taxon>Bacteria</taxon>
        <taxon>Bacillati</taxon>
        <taxon>Bacillota</taxon>
        <taxon>Clostridia</taxon>
        <taxon>Eubacteriales</taxon>
        <taxon>Heliobacteriaceae</taxon>
        <taxon>Heliorestis</taxon>
    </lineage>
</organism>
<proteinExistence type="inferred from homology"/>
<accession>A0A5Q2MWP9</accession>
<dbReference type="Proteomes" id="UP000366051">
    <property type="component" value="Chromosome"/>
</dbReference>
<comment type="function">
    <text evidence="9 10">Fluoride-specific ion channel. Important for reducing fluoride concentration in the cell, thus reducing its toxicity.</text>
</comment>
<evidence type="ECO:0000256" key="8">
    <source>
        <dbReference type="ARBA" id="ARBA00035585"/>
    </source>
</evidence>
<keyword evidence="10" id="KW-0406">Ion transport</keyword>
<feature type="binding site" evidence="10">
    <location>
        <position position="73"/>
    </location>
    <ligand>
        <name>Na(+)</name>
        <dbReference type="ChEBI" id="CHEBI:29101"/>
        <note>structural</note>
    </ligand>
</feature>
<evidence type="ECO:0000256" key="1">
    <source>
        <dbReference type="ARBA" id="ARBA00004651"/>
    </source>
</evidence>
<evidence type="ECO:0000256" key="5">
    <source>
        <dbReference type="ARBA" id="ARBA00023136"/>
    </source>
</evidence>
<feature type="transmembrane region" description="Helical" evidence="10">
    <location>
        <begin position="69"/>
        <end position="91"/>
    </location>
</feature>
<comment type="subcellular location">
    <subcellularLocation>
        <location evidence="1 10">Cell membrane</location>
        <topology evidence="1 10">Multi-pass membrane protein</topology>
    </subcellularLocation>
</comment>
<dbReference type="GO" id="GO:0005886">
    <property type="term" value="C:plasma membrane"/>
    <property type="evidence" value="ECO:0007669"/>
    <property type="project" value="UniProtKB-SubCell"/>
</dbReference>
<evidence type="ECO:0000256" key="4">
    <source>
        <dbReference type="ARBA" id="ARBA00022989"/>
    </source>
</evidence>
<comment type="catalytic activity">
    <reaction evidence="8">
        <text>fluoride(in) = fluoride(out)</text>
        <dbReference type="Rhea" id="RHEA:76159"/>
        <dbReference type="ChEBI" id="CHEBI:17051"/>
    </reaction>
    <physiologicalReaction direction="left-to-right" evidence="8">
        <dbReference type="Rhea" id="RHEA:76160"/>
    </physiologicalReaction>
</comment>
<sequence>MIVTNLLLVAIGGALGTLLRYTVNLLALPTGYPIGTLIENIIGSFLLGLLSALFILYGKREWLRLSAGVGFCGGFTTMSTFAADTYLLLVINQPFLALLYGIVTVVGGLGSAFAGFYIVRTGLEKKNDKKSMEFSQE</sequence>
<dbReference type="GO" id="GO:0062054">
    <property type="term" value="F:fluoride channel activity"/>
    <property type="evidence" value="ECO:0007669"/>
    <property type="project" value="UniProtKB-UniRule"/>
</dbReference>
<keyword evidence="12" id="KW-1185">Reference proteome</keyword>
<comment type="similarity">
    <text evidence="7 10">Belongs to the fluoride channel Fluc/FEX (TC 1.A.43) family.</text>
</comment>
<name>A0A5Q2MWP9_9FIRM</name>
<dbReference type="PANTHER" id="PTHR28259:SF1">
    <property type="entry name" value="FLUORIDE EXPORT PROTEIN 1-RELATED"/>
    <property type="match status" value="1"/>
</dbReference>
<evidence type="ECO:0000256" key="9">
    <source>
        <dbReference type="ARBA" id="ARBA00049940"/>
    </source>
</evidence>
<feature type="transmembrane region" description="Helical" evidence="10">
    <location>
        <begin position="37"/>
        <end position="57"/>
    </location>
</feature>
<dbReference type="KEGG" id="hcv:FTV88_0608"/>
<keyword evidence="10" id="KW-0813">Transport</keyword>
<gene>
    <name evidence="10" type="primary">fluC</name>
    <name evidence="10" type="synonym">crcB</name>
    <name evidence="11" type="ORF">FTV88_0608</name>
</gene>
<dbReference type="OrthoDB" id="9815830at2"/>
<comment type="activity regulation">
    <text evidence="10">Na(+) is not transported, but it plays an essential structural role and its presence is essential for fluoride channel function.</text>
</comment>
<keyword evidence="4 10" id="KW-1133">Transmembrane helix</keyword>
<keyword evidence="6 10" id="KW-0407">Ion channel</keyword>
<feature type="binding site" evidence="10">
    <location>
        <position position="76"/>
    </location>
    <ligand>
        <name>Na(+)</name>
        <dbReference type="ChEBI" id="CHEBI:29101"/>
        <note>structural</note>
    </ligand>
</feature>
<dbReference type="Pfam" id="PF02537">
    <property type="entry name" value="CRCB"/>
    <property type="match status" value="1"/>
</dbReference>
<feature type="transmembrane region" description="Helical" evidence="10">
    <location>
        <begin position="97"/>
        <end position="119"/>
    </location>
</feature>
<keyword evidence="10" id="KW-0915">Sodium</keyword>
<evidence type="ECO:0000313" key="12">
    <source>
        <dbReference type="Proteomes" id="UP000366051"/>
    </source>
</evidence>
<dbReference type="EMBL" id="CP045875">
    <property type="protein sequence ID" value="QGG46787.1"/>
    <property type="molecule type" value="Genomic_DNA"/>
</dbReference>
<evidence type="ECO:0000256" key="2">
    <source>
        <dbReference type="ARBA" id="ARBA00022475"/>
    </source>
</evidence>
<keyword evidence="3 10" id="KW-0812">Transmembrane</keyword>
<dbReference type="AlphaFoldDB" id="A0A5Q2MWP9"/>
<dbReference type="RefSeq" id="WP_153724299.1">
    <property type="nucleotide sequence ID" value="NZ_CP045875.1"/>
</dbReference>
<evidence type="ECO:0000313" key="11">
    <source>
        <dbReference type="EMBL" id="QGG46787.1"/>
    </source>
</evidence>
<dbReference type="PANTHER" id="PTHR28259">
    <property type="entry name" value="FLUORIDE EXPORT PROTEIN 1-RELATED"/>
    <property type="match status" value="1"/>
</dbReference>
<dbReference type="GO" id="GO:0140114">
    <property type="term" value="P:cellular detoxification of fluoride"/>
    <property type="evidence" value="ECO:0007669"/>
    <property type="project" value="UniProtKB-UniRule"/>
</dbReference>
<protein>
    <recommendedName>
        <fullName evidence="10">Fluoride-specific ion channel FluC</fullName>
    </recommendedName>
</protein>
<dbReference type="GO" id="GO:0046872">
    <property type="term" value="F:metal ion binding"/>
    <property type="evidence" value="ECO:0007669"/>
    <property type="project" value="UniProtKB-KW"/>
</dbReference>
<evidence type="ECO:0000256" key="10">
    <source>
        <dbReference type="HAMAP-Rule" id="MF_00454"/>
    </source>
</evidence>
<keyword evidence="5 10" id="KW-0472">Membrane</keyword>
<evidence type="ECO:0000256" key="6">
    <source>
        <dbReference type="ARBA" id="ARBA00023303"/>
    </source>
</evidence>